<dbReference type="HOGENOM" id="CLU_009583_28_2_10"/>
<dbReference type="PATRIC" id="fig|1235786.3.peg.1431"/>
<reference evidence="2 3" key="1">
    <citation type="submission" date="2013-04" db="EMBL/GenBank/DDBJ databases">
        <title>The Genome Sequence of Bacteroides vulgatus dnLKV7.</title>
        <authorList>
            <consortium name="The Broad Institute Genomics Platform"/>
            <consortium name="The Broad Institute Genome Sequencing Center for Infectious Disease"/>
            <person name="Earl A."/>
            <person name="Xavier R."/>
            <person name="Kuhn K."/>
            <person name="Stappenbeck T."/>
            <person name="Walker B."/>
            <person name="Young S."/>
            <person name="Zeng Q."/>
            <person name="Gargeya S."/>
            <person name="Fitzgerald M."/>
            <person name="Haas B."/>
            <person name="Abouelleil A."/>
            <person name="Allen A.W."/>
            <person name="Alvarado L."/>
            <person name="Arachchi H.M."/>
            <person name="Berlin A.M."/>
            <person name="Chapman S.B."/>
            <person name="Gainer-Dewar J."/>
            <person name="Goldberg J."/>
            <person name="Griggs A."/>
            <person name="Gujja S."/>
            <person name="Hansen M."/>
            <person name="Howarth C."/>
            <person name="Imamovic A."/>
            <person name="Ireland A."/>
            <person name="Larimer J."/>
            <person name="McCowan C."/>
            <person name="Murphy C."/>
            <person name="Pearson M."/>
            <person name="Poon T.W."/>
            <person name="Priest M."/>
            <person name="Roberts A."/>
            <person name="Saif S."/>
            <person name="Shea T."/>
            <person name="Sisk P."/>
            <person name="Sykes S."/>
            <person name="Wortman J."/>
            <person name="Nusbaum C."/>
            <person name="Birren B."/>
        </authorList>
    </citation>
    <scope>NUCLEOTIDE SEQUENCE [LARGE SCALE GENOMIC DNA]</scope>
    <source>
        <strain evidence="3">dnLKV7</strain>
    </source>
</reference>
<dbReference type="GO" id="GO:0016757">
    <property type="term" value="F:glycosyltransferase activity"/>
    <property type="evidence" value="ECO:0007669"/>
    <property type="project" value="InterPro"/>
</dbReference>
<dbReference type="RefSeq" id="WP_016270641.1">
    <property type="nucleotide sequence ID" value="NZ_KE159474.1"/>
</dbReference>
<evidence type="ECO:0000313" key="2">
    <source>
        <dbReference type="EMBL" id="EOS04390.1"/>
    </source>
</evidence>
<protein>
    <recommendedName>
        <fullName evidence="1">Glycosyl transferase family 1 domain-containing protein</fullName>
    </recommendedName>
</protein>
<dbReference type="PANTHER" id="PTHR12526">
    <property type="entry name" value="GLYCOSYLTRANSFERASE"/>
    <property type="match status" value="1"/>
</dbReference>
<dbReference type="InterPro" id="IPR001296">
    <property type="entry name" value="Glyco_trans_1"/>
</dbReference>
<dbReference type="SUPFAM" id="SSF53756">
    <property type="entry name" value="UDP-Glycosyltransferase/glycogen phosphorylase"/>
    <property type="match status" value="1"/>
</dbReference>
<accession>R9HT45</accession>
<proteinExistence type="predicted"/>
<dbReference type="PANTHER" id="PTHR12526:SF637">
    <property type="entry name" value="GLYCOSYLTRANSFERASE EPSF-RELATED"/>
    <property type="match status" value="1"/>
</dbReference>
<organism evidence="2 3">
    <name type="scientific">Phocaeicola vulgatus dnLKV7</name>
    <dbReference type="NCBI Taxonomy" id="1235786"/>
    <lineage>
        <taxon>Bacteria</taxon>
        <taxon>Pseudomonadati</taxon>
        <taxon>Bacteroidota</taxon>
        <taxon>Bacteroidia</taxon>
        <taxon>Bacteroidales</taxon>
        <taxon>Bacteroidaceae</taxon>
        <taxon>Phocaeicola</taxon>
    </lineage>
</organism>
<comment type="caution">
    <text evidence="2">The sequence shown here is derived from an EMBL/GenBank/DDBJ whole genome shotgun (WGS) entry which is preliminary data.</text>
</comment>
<dbReference type="Gene3D" id="3.40.50.2000">
    <property type="entry name" value="Glycogen Phosphorylase B"/>
    <property type="match status" value="1"/>
</dbReference>
<sequence length="440" mass="51445">MRNEKLPTILVLTSVNPHKGPAVVAETAYQAFLHQGFDVDFMCPYPVDGHPEYLHIYNGKKNKFGLLFHPIVLMTKMCNRILKQMGMRQQQSGYYFFYRKETNPPIPVKHVINSIRKSYDVVFVVFWQGMLSFQTIEAIYDKFDSQFYFWCVDYSPMSGGCHFIGDCQKYVTGCGACPAIYSKNEKDFTHFNVEYRKQVYEKVKPIVMGNTYMMRFYDRSYLLKDYDRKMRCLPLVDNNMYSPRNKIFVRQKYKIPENKKFLIFFGSQSLNDERKGIRYLLKALSILYDRLNNEERNNILLILAGRNIESIKDKLCFDYNYLGYVNPIDLPDIYSMSDVFLSPSVNDAGPTMVNQSMACGTPVVAFDMGTAIDVIKGYNTGYCAELRNAEDFAYGIEQIFKMFPEEYQAMCNDCRQLSLSLTSEKAFCDNFLKYYYKYKK</sequence>
<dbReference type="Proteomes" id="UP000014151">
    <property type="component" value="Unassembled WGS sequence"/>
</dbReference>
<evidence type="ECO:0000313" key="3">
    <source>
        <dbReference type="Proteomes" id="UP000014151"/>
    </source>
</evidence>
<dbReference type="AlphaFoldDB" id="R9HT45"/>
<dbReference type="EMBL" id="ASSN01000009">
    <property type="protein sequence ID" value="EOS04390.1"/>
    <property type="molecule type" value="Genomic_DNA"/>
</dbReference>
<feature type="domain" description="Glycosyl transferase family 1" evidence="1">
    <location>
        <begin position="248"/>
        <end position="403"/>
    </location>
</feature>
<evidence type="ECO:0000259" key="1">
    <source>
        <dbReference type="Pfam" id="PF00534"/>
    </source>
</evidence>
<dbReference type="Pfam" id="PF00534">
    <property type="entry name" value="Glycos_transf_1"/>
    <property type="match status" value="1"/>
</dbReference>
<name>R9HT45_PHOVU</name>
<gene>
    <name evidence="2" type="ORF">C800_01388</name>
</gene>